<evidence type="ECO:0000256" key="1">
    <source>
        <dbReference type="PROSITE-ProRule" id="PRU00339"/>
    </source>
</evidence>
<dbReference type="Gene3D" id="1.25.40.10">
    <property type="entry name" value="Tetratricopeptide repeat domain"/>
    <property type="match status" value="1"/>
</dbReference>
<accession>A0A1V5ZQF1</accession>
<name>A0A1V5ZQF1_9BACT</name>
<dbReference type="Proteomes" id="UP000485621">
    <property type="component" value="Unassembled WGS sequence"/>
</dbReference>
<gene>
    <name evidence="2" type="ORF">BWY04_00332</name>
</gene>
<dbReference type="InterPro" id="IPR019734">
    <property type="entry name" value="TPR_rpt"/>
</dbReference>
<sequence length="78" mass="9211">MVEILYNTERKKDAIAVMEKIVKLRPTNSNYALTLAELYEETQDNDNAKKYYFKVLEQEPNNEKAKRKIQELSNSNIE</sequence>
<dbReference type="SUPFAM" id="SSF48452">
    <property type="entry name" value="TPR-like"/>
    <property type="match status" value="1"/>
</dbReference>
<dbReference type="PROSITE" id="PS50005">
    <property type="entry name" value="TPR"/>
    <property type="match status" value="1"/>
</dbReference>
<keyword evidence="1" id="KW-0802">TPR repeat</keyword>
<proteinExistence type="predicted"/>
<organism evidence="2">
    <name type="scientific">candidate division CPR1 bacterium ADurb.Bin160</name>
    <dbReference type="NCBI Taxonomy" id="1852826"/>
    <lineage>
        <taxon>Bacteria</taxon>
        <taxon>candidate division CPR1</taxon>
    </lineage>
</organism>
<feature type="repeat" description="TPR" evidence="1">
    <location>
        <begin position="29"/>
        <end position="62"/>
    </location>
</feature>
<dbReference type="Pfam" id="PF14559">
    <property type="entry name" value="TPR_19"/>
    <property type="match status" value="1"/>
</dbReference>
<dbReference type="EMBL" id="MWDB01000004">
    <property type="protein sequence ID" value="OQB42268.1"/>
    <property type="molecule type" value="Genomic_DNA"/>
</dbReference>
<dbReference type="AlphaFoldDB" id="A0A1V5ZQF1"/>
<dbReference type="InterPro" id="IPR011990">
    <property type="entry name" value="TPR-like_helical_dom_sf"/>
</dbReference>
<protein>
    <submittedName>
        <fullName evidence="2">Tetratricopeptide repeat protein</fullName>
    </submittedName>
</protein>
<comment type="caution">
    <text evidence="2">The sequence shown here is derived from an EMBL/GenBank/DDBJ whole genome shotgun (WGS) entry which is preliminary data.</text>
</comment>
<reference evidence="2" key="1">
    <citation type="submission" date="2017-02" db="EMBL/GenBank/DDBJ databases">
        <title>Delving into the versatile metabolic prowess of the omnipresent phylum Bacteroidetes.</title>
        <authorList>
            <person name="Nobu M.K."/>
            <person name="Mei R."/>
            <person name="Narihiro T."/>
            <person name="Kuroda K."/>
            <person name="Liu W.-T."/>
        </authorList>
    </citation>
    <scope>NUCLEOTIDE SEQUENCE</scope>
    <source>
        <strain evidence="2">ADurb.Bin160</strain>
    </source>
</reference>
<evidence type="ECO:0000313" key="2">
    <source>
        <dbReference type="EMBL" id="OQB42268.1"/>
    </source>
</evidence>